<evidence type="ECO:0000256" key="3">
    <source>
        <dbReference type="ARBA" id="ARBA00022898"/>
    </source>
</evidence>
<dbReference type="PANTHER" id="PTHR43586">
    <property type="entry name" value="CYSTEINE DESULFURASE"/>
    <property type="match status" value="1"/>
</dbReference>
<dbReference type="Proteomes" id="UP000198625">
    <property type="component" value="Unassembled WGS sequence"/>
</dbReference>
<organism evidence="8 9">
    <name type="scientific">Proteiniborus ethanoligenes</name>
    <dbReference type="NCBI Taxonomy" id="415015"/>
    <lineage>
        <taxon>Bacteria</taxon>
        <taxon>Bacillati</taxon>
        <taxon>Bacillota</taxon>
        <taxon>Clostridia</taxon>
        <taxon>Eubacteriales</taxon>
        <taxon>Proteiniborus</taxon>
    </lineage>
</organism>
<name>A0A1H3SAF7_9FIRM</name>
<keyword evidence="8" id="KW-0456">Lyase</keyword>
<dbReference type="Gene3D" id="3.90.1150.10">
    <property type="entry name" value="Aspartate Aminotransferase, domain 1"/>
    <property type="match status" value="1"/>
</dbReference>
<proteinExistence type="inferred from homology"/>
<comment type="cofactor">
    <cofactor evidence="1 5">
        <name>pyridoxal 5'-phosphate</name>
        <dbReference type="ChEBI" id="CHEBI:597326"/>
    </cofactor>
</comment>
<keyword evidence="3" id="KW-0663">Pyridoxal phosphate</keyword>
<dbReference type="InterPro" id="IPR015422">
    <property type="entry name" value="PyrdxlP-dep_Trfase_small"/>
</dbReference>
<dbReference type="Pfam" id="PF00266">
    <property type="entry name" value="Aminotran_5"/>
    <property type="match status" value="1"/>
</dbReference>
<dbReference type="SUPFAM" id="SSF53383">
    <property type="entry name" value="PLP-dependent transferases"/>
    <property type="match status" value="1"/>
</dbReference>
<accession>A0A1H3SAF7</accession>
<dbReference type="STRING" id="415015.SAMN05660462_02808"/>
<keyword evidence="9" id="KW-1185">Reference proteome</keyword>
<dbReference type="Gene3D" id="3.40.640.10">
    <property type="entry name" value="Type I PLP-dependent aspartate aminotransferase-like (Major domain)"/>
    <property type="match status" value="1"/>
</dbReference>
<dbReference type="InterPro" id="IPR020578">
    <property type="entry name" value="Aminotrans_V_PyrdxlP_BS"/>
</dbReference>
<reference evidence="8 9" key="1">
    <citation type="submission" date="2016-10" db="EMBL/GenBank/DDBJ databases">
        <authorList>
            <person name="de Groot N.N."/>
        </authorList>
    </citation>
    <scope>NUCLEOTIDE SEQUENCE [LARGE SCALE GENOMIC DNA]</scope>
    <source>
        <strain evidence="8 9">DSM 21650</strain>
    </source>
</reference>
<dbReference type="AlphaFoldDB" id="A0A1H3SAF7"/>
<sequence length="471" mass="52768">MIFKNKLSIDNIRKYIVGIDKKAVLRNGQKSRYIFFDNAASTPVLLPVLEKVNEFLGWYSSIHRGTGYKSIISTAAYEDSRKIIGDFLNLDMEKNTVIYVKNTTEAVNKLSYRLGLNKEDIAIVSLMEHHSNDLPWRSKCKTVHINLLKDGSLDIKDLENKLQSYNNKVKLVAITGCSNVTGYINDIHSIAALSHRYGARIFVDAAQLAPHRNINMKGYNGDDYIDFLAISAHKIYAPFGTGVLVGPKAVFQNGEPEYTGGGTVISVSEHNVFYTAPPEKEESGTPNVVGAIALATAINVIKEIGMDKIIEHEIKLTEYFLDKLSLIPQIEIYSNTNKALIPHMAGVISFNVKHISHSFLASLLAHEGGIGVRNGCFCAHPYVHRLLNLSPRDISRIQQDLIFGKLKDIPGLVRVSFGMYNTIEEINIFIDVLKYIVENIDSLSKEYKYLESKGEYVPKAFPKDIYTEFTL</sequence>
<evidence type="ECO:0000259" key="7">
    <source>
        <dbReference type="Pfam" id="PF00266"/>
    </source>
</evidence>
<gene>
    <name evidence="8" type="ORF">SAMN05660462_02808</name>
</gene>
<evidence type="ECO:0000313" key="9">
    <source>
        <dbReference type="Proteomes" id="UP000198625"/>
    </source>
</evidence>
<evidence type="ECO:0000256" key="2">
    <source>
        <dbReference type="ARBA" id="ARBA00010447"/>
    </source>
</evidence>
<feature type="coiled-coil region" evidence="6">
    <location>
        <begin position="148"/>
        <end position="175"/>
    </location>
</feature>
<dbReference type="InterPro" id="IPR015421">
    <property type="entry name" value="PyrdxlP-dep_Trfase_major"/>
</dbReference>
<evidence type="ECO:0000313" key="8">
    <source>
        <dbReference type="EMBL" id="SDZ35056.1"/>
    </source>
</evidence>
<dbReference type="PROSITE" id="PS00595">
    <property type="entry name" value="AA_TRANSFER_CLASS_5"/>
    <property type="match status" value="1"/>
</dbReference>
<evidence type="ECO:0000256" key="5">
    <source>
        <dbReference type="RuleBase" id="RU004504"/>
    </source>
</evidence>
<comment type="similarity">
    <text evidence="2">Belongs to the class-V pyridoxal-phosphate-dependent aminotransferase family. Csd subfamily.</text>
</comment>
<dbReference type="OrthoDB" id="9804366at2"/>
<keyword evidence="6" id="KW-0175">Coiled coil</keyword>
<dbReference type="GO" id="GO:0031071">
    <property type="term" value="F:cysteine desulfurase activity"/>
    <property type="evidence" value="ECO:0007669"/>
    <property type="project" value="UniProtKB-EC"/>
</dbReference>
<dbReference type="InterPro" id="IPR000192">
    <property type="entry name" value="Aminotrans_V_dom"/>
</dbReference>
<protein>
    <submittedName>
        <fullName evidence="8">Selenocysteine lyase/Cysteine desulfurase</fullName>
    </submittedName>
</protein>
<dbReference type="PANTHER" id="PTHR43586:SF8">
    <property type="entry name" value="CYSTEINE DESULFURASE 1, CHLOROPLASTIC"/>
    <property type="match status" value="1"/>
</dbReference>
<dbReference type="EMBL" id="FNQE01000040">
    <property type="protein sequence ID" value="SDZ35056.1"/>
    <property type="molecule type" value="Genomic_DNA"/>
</dbReference>
<dbReference type="GO" id="GO:0016829">
    <property type="term" value="F:lyase activity"/>
    <property type="evidence" value="ECO:0007669"/>
    <property type="project" value="UniProtKB-KW"/>
</dbReference>
<evidence type="ECO:0000256" key="1">
    <source>
        <dbReference type="ARBA" id="ARBA00001933"/>
    </source>
</evidence>
<evidence type="ECO:0000256" key="4">
    <source>
        <dbReference type="ARBA" id="ARBA00050776"/>
    </source>
</evidence>
<evidence type="ECO:0000256" key="6">
    <source>
        <dbReference type="SAM" id="Coils"/>
    </source>
</evidence>
<dbReference type="InterPro" id="IPR015424">
    <property type="entry name" value="PyrdxlP-dep_Trfase"/>
</dbReference>
<comment type="catalytic activity">
    <reaction evidence="4">
        <text>(sulfur carrier)-H + L-cysteine = (sulfur carrier)-SH + L-alanine</text>
        <dbReference type="Rhea" id="RHEA:43892"/>
        <dbReference type="Rhea" id="RHEA-COMP:14737"/>
        <dbReference type="Rhea" id="RHEA-COMP:14739"/>
        <dbReference type="ChEBI" id="CHEBI:29917"/>
        <dbReference type="ChEBI" id="CHEBI:35235"/>
        <dbReference type="ChEBI" id="CHEBI:57972"/>
        <dbReference type="ChEBI" id="CHEBI:64428"/>
        <dbReference type="EC" id="2.8.1.7"/>
    </reaction>
</comment>
<feature type="domain" description="Aminotransferase class V" evidence="7">
    <location>
        <begin position="34"/>
        <end position="428"/>
    </location>
</feature>